<feature type="domain" description="Alpha/beta hydrolase fold-3" evidence="3">
    <location>
        <begin position="69"/>
        <end position="250"/>
    </location>
</feature>
<dbReference type="PANTHER" id="PTHR23024:SF24">
    <property type="entry name" value="ALPHA_BETA HYDROLASE FOLD-3 DOMAIN-CONTAINING PROTEIN"/>
    <property type="match status" value="1"/>
</dbReference>
<dbReference type="InterPro" id="IPR029058">
    <property type="entry name" value="AB_hydrolase_fold"/>
</dbReference>
<evidence type="ECO:0000313" key="4">
    <source>
        <dbReference type="EMBL" id="MBE0462557.1"/>
    </source>
</evidence>
<dbReference type="InterPro" id="IPR002168">
    <property type="entry name" value="Lipase_GDXG_HIS_AS"/>
</dbReference>
<dbReference type="PROSITE" id="PS01173">
    <property type="entry name" value="LIPASE_GDXG_HIS"/>
    <property type="match status" value="1"/>
</dbReference>
<keyword evidence="5" id="KW-1185">Reference proteome</keyword>
<dbReference type="InterPro" id="IPR050466">
    <property type="entry name" value="Carboxylest/Gibb_receptor"/>
</dbReference>
<gene>
    <name evidence="4" type="ORF">EI547_03670</name>
</gene>
<dbReference type="RefSeq" id="WP_172116223.1">
    <property type="nucleotide sequence ID" value="NZ_JABUZA010000002.1"/>
</dbReference>
<reference evidence="4 5" key="1">
    <citation type="submission" date="2020-07" db="EMBL/GenBank/DDBJ databases">
        <title>Halophilic bacteria isolated from french cheeses.</title>
        <authorList>
            <person name="Kothe C.I."/>
            <person name="Farah-Kraiem B."/>
            <person name="Renault P."/>
            <person name="Dridi B."/>
        </authorList>
    </citation>
    <scope>NUCLEOTIDE SEQUENCE [LARGE SCALE GENOMIC DNA]</scope>
    <source>
        <strain evidence="4 5">FME20</strain>
    </source>
</reference>
<dbReference type="Gene3D" id="3.40.50.1820">
    <property type="entry name" value="alpha/beta hydrolase"/>
    <property type="match status" value="1"/>
</dbReference>
<evidence type="ECO:0000256" key="2">
    <source>
        <dbReference type="ARBA" id="ARBA00022801"/>
    </source>
</evidence>
<evidence type="ECO:0000256" key="1">
    <source>
        <dbReference type="ARBA" id="ARBA00010515"/>
    </source>
</evidence>
<evidence type="ECO:0000259" key="3">
    <source>
        <dbReference type="Pfam" id="PF07859"/>
    </source>
</evidence>
<dbReference type="SUPFAM" id="SSF53474">
    <property type="entry name" value="alpha/beta-Hydrolases"/>
    <property type="match status" value="1"/>
</dbReference>
<comment type="similarity">
    <text evidence="1">Belongs to the 'GDXG' lipolytic enzyme family.</text>
</comment>
<dbReference type="GO" id="GO:0016787">
    <property type="term" value="F:hydrolase activity"/>
    <property type="evidence" value="ECO:0007669"/>
    <property type="project" value="UniProtKB-KW"/>
</dbReference>
<dbReference type="InterPro" id="IPR013094">
    <property type="entry name" value="AB_hydrolase_3"/>
</dbReference>
<dbReference type="EMBL" id="RRZB01000006">
    <property type="protein sequence ID" value="MBE0462557.1"/>
    <property type="molecule type" value="Genomic_DNA"/>
</dbReference>
<name>A0ABR9FV89_9GAMM</name>
<organism evidence="4 5">
    <name type="scientific">Halomonas colorata</name>
    <dbReference type="NCBI Taxonomy" id="2742615"/>
    <lineage>
        <taxon>Bacteria</taxon>
        <taxon>Pseudomonadati</taxon>
        <taxon>Pseudomonadota</taxon>
        <taxon>Gammaproteobacteria</taxon>
        <taxon>Oceanospirillales</taxon>
        <taxon>Halomonadaceae</taxon>
        <taxon>Halomonas</taxon>
    </lineage>
</organism>
<accession>A0ABR9FV89</accession>
<keyword evidence="2 4" id="KW-0378">Hydrolase</keyword>
<evidence type="ECO:0000313" key="5">
    <source>
        <dbReference type="Proteomes" id="UP001645038"/>
    </source>
</evidence>
<dbReference type="PANTHER" id="PTHR23024">
    <property type="entry name" value="ARYLACETAMIDE DEACETYLASE"/>
    <property type="match status" value="1"/>
</dbReference>
<dbReference type="Pfam" id="PF07859">
    <property type="entry name" value="Abhydrolase_3"/>
    <property type="match status" value="1"/>
</dbReference>
<protein>
    <submittedName>
        <fullName evidence="4">Alpha/beta hydrolase fold domain-containing protein</fullName>
    </submittedName>
</protein>
<proteinExistence type="inferred from homology"/>
<dbReference type="Proteomes" id="UP001645038">
    <property type="component" value="Unassembled WGS sequence"/>
</dbReference>
<sequence length="277" mass="29750">MLISDFIARFEAGLARLEQASIQDARRHYDDLCQSFAPADPKGMTVADDYVAGVPVRRFCPAVAPPEQIVFIHGGGFTIGSVRSHHGVAASLADQLNREVVSINYRLAPEACYAAMLSDCINVAQVVKPIALVGDSAGGRLAMDMAPLLNKAMSNQPLLGLIYPPVNGLTEQTLGPDGPLLSRQDVVLCLLPLCPALNSPCLTPAPASQVEVLAVEHDPLTLPLETTVARWRAEGVQVGYHHAAAMVHGSLHGHAMLPEMQNAWQDFCQALRSRLPR</sequence>
<comment type="caution">
    <text evidence="4">The sequence shown here is derived from an EMBL/GenBank/DDBJ whole genome shotgun (WGS) entry which is preliminary data.</text>
</comment>